<dbReference type="AlphaFoldDB" id="A0A6N2N2Y0"/>
<dbReference type="EMBL" id="CAADRP010002107">
    <property type="protein sequence ID" value="VFU61177.1"/>
    <property type="molecule type" value="Genomic_DNA"/>
</dbReference>
<protein>
    <submittedName>
        <fullName evidence="1">Uncharacterized protein</fullName>
    </submittedName>
</protein>
<sequence>MPCHWLNGIHISTPKESRKVADRYEDYWCLLTGSKANTSFLHVSSATHWAKSNQNSTRDSKNNSVECLEYECSSPLIQTHLLCATPRG</sequence>
<reference evidence="1" key="1">
    <citation type="submission" date="2019-03" db="EMBL/GenBank/DDBJ databases">
        <authorList>
            <person name="Mank J."/>
            <person name="Almeida P."/>
        </authorList>
    </citation>
    <scope>NUCLEOTIDE SEQUENCE</scope>
    <source>
        <strain evidence="1">78183</strain>
    </source>
</reference>
<gene>
    <name evidence="1" type="ORF">SVIM_LOCUS457275</name>
</gene>
<name>A0A6N2N2Y0_SALVM</name>
<accession>A0A6N2N2Y0</accession>
<proteinExistence type="predicted"/>
<evidence type="ECO:0000313" key="1">
    <source>
        <dbReference type="EMBL" id="VFU61177.1"/>
    </source>
</evidence>
<organism evidence="1">
    <name type="scientific">Salix viminalis</name>
    <name type="common">Common osier</name>
    <name type="synonym">Basket willow</name>
    <dbReference type="NCBI Taxonomy" id="40686"/>
    <lineage>
        <taxon>Eukaryota</taxon>
        <taxon>Viridiplantae</taxon>
        <taxon>Streptophyta</taxon>
        <taxon>Embryophyta</taxon>
        <taxon>Tracheophyta</taxon>
        <taxon>Spermatophyta</taxon>
        <taxon>Magnoliopsida</taxon>
        <taxon>eudicotyledons</taxon>
        <taxon>Gunneridae</taxon>
        <taxon>Pentapetalae</taxon>
        <taxon>rosids</taxon>
        <taxon>fabids</taxon>
        <taxon>Malpighiales</taxon>
        <taxon>Salicaceae</taxon>
        <taxon>Saliceae</taxon>
        <taxon>Salix</taxon>
    </lineage>
</organism>